<dbReference type="PROSITE" id="PS50089">
    <property type="entry name" value="ZF_RING_2"/>
    <property type="match status" value="1"/>
</dbReference>
<dbReference type="Gene3D" id="3.30.40.10">
    <property type="entry name" value="Zinc/RING finger domain, C3HC4 (zinc finger)"/>
    <property type="match status" value="1"/>
</dbReference>
<keyword evidence="1" id="KW-0863">Zinc-finger</keyword>
<feature type="compositionally biased region" description="Polar residues" evidence="2">
    <location>
        <begin position="1"/>
        <end position="22"/>
    </location>
</feature>
<proteinExistence type="predicted"/>
<feature type="compositionally biased region" description="Low complexity" evidence="2">
    <location>
        <begin position="25"/>
        <end position="38"/>
    </location>
</feature>
<reference evidence="5 6" key="1">
    <citation type="submission" date="2023-12" db="EMBL/GenBank/DDBJ databases">
        <title>A high-quality genome assembly for Dillenia turbinata (Dilleniales).</title>
        <authorList>
            <person name="Chanderbali A."/>
        </authorList>
    </citation>
    <scope>NUCLEOTIDE SEQUENCE [LARGE SCALE GENOMIC DNA]</scope>
    <source>
        <strain evidence="5">LSX21</strain>
        <tissue evidence="5">Leaf</tissue>
    </source>
</reference>
<keyword evidence="1" id="KW-0479">Metal-binding</keyword>
<dbReference type="InterPro" id="IPR002035">
    <property type="entry name" value="VWF_A"/>
</dbReference>
<protein>
    <submittedName>
        <fullName evidence="5">von Willebrand factor, type A</fullName>
    </submittedName>
</protein>
<evidence type="ECO:0000259" key="3">
    <source>
        <dbReference type="PROSITE" id="PS50089"/>
    </source>
</evidence>
<dbReference type="Pfam" id="PF13519">
    <property type="entry name" value="VWA_2"/>
    <property type="match status" value="1"/>
</dbReference>
<dbReference type="PANTHER" id="PTHR10579">
    <property type="entry name" value="CALCIUM-ACTIVATED CHLORIDE CHANNEL REGULATOR"/>
    <property type="match status" value="1"/>
</dbReference>
<dbReference type="Pfam" id="PF17123">
    <property type="entry name" value="zf-RING_11"/>
    <property type="match status" value="1"/>
</dbReference>
<sequence length="621" mass="68328">MRTQSPEETPKLHTNGSTTSPRVFNLSNSNPSSPRSPSSFALLKAKLSRSRCGICLQSVKTGQRTAIFTAECAHTFHFPCISSHVKGCDTLICPVCSCQWKDVPLLTVHQNQPQPLDLHTSRDQSRKQLNRCDSIARVYDDDEPLLSPQCCFNPIPESDENDDANDEFQGFFAQPKKENENANKSKACVAVKLLPETALVSGGRSYETYVIAMKVKAPPIPSSTSPLLNPRSRAPVDLVTVLDVSGRMTGEKLQMMKRAMRLVISSLSSNDRLSIVAFSNFSKRLLPLRRMTVDGRRTARKIVDSLTCGQGTCVAEALKKAAKVLEDRRERNPVATIMLLSDGQDDRVPNTSSNHRPPPGNSRFSHLEIPVHGSESTEDAFAKSVGGILSVVVQDLKLKIGFISGSGPVQIVAVYSATGSPVCLGSGCVRIGDLYAEEEKDLLIELKVPVSSSGSHHVLSVGCSYKDPSTRKLTSDKDQALLVPELQSVRSSAPNIERLRNHFITTRALAETRALVEHGDSIGAHHLLSSARALLLQWGSAEEHLRAVEAELGELQWRRQRQMKFERQRSLEREVACVDEKGEPLTPTSAWRAAEKLAKVAIMRKSLNRVSDLHGFENARF</sequence>
<accession>A0AAN8UXU8</accession>
<dbReference type="SUPFAM" id="SSF57850">
    <property type="entry name" value="RING/U-box"/>
    <property type="match status" value="1"/>
</dbReference>
<dbReference type="EMBL" id="JBAMMX010000017">
    <property type="protein sequence ID" value="KAK6923885.1"/>
    <property type="molecule type" value="Genomic_DNA"/>
</dbReference>
<dbReference type="SUPFAM" id="SSF53300">
    <property type="entry name" value="vWA-like"/>
    <property type="match status" value="1"/>
</dbReference>
<feature type="region of interest" description="Disordered" evidence="2">
    <location>
        <begin position="1"/>
        <end position="38"/>
    </location>
</feature>
<evidence type="ECO:0000259" key="4">
    <source>
        <dbReference type="PROSITE" id="PS50234"/>
    </source>
</evidence>
<evidence type="ECO:0000313" key="6">
    <source>
        <dbReference type="Proteomes" id="UP001370490"/>
    </source>
</evidence>
<dbReference type="SMART" id="SM00184">
    <property type="entry name" value="RING"/>
    <property type="match status" value="1"/>
</dbReference>
<keyword evidence="1" id="KW-0862">Zinc</keyword>
<keyword evidence="6" id="KW-1185">Reference proteome</keyword>
<organism evidence="5 6">
    <name type="scientific">Dillenia turbinata</name>
    <dbReference type="NCBI Taxonomy" id="194707"/>
    <lineage>
        <taxon>Eukaryota</taxon>
        <taxon>Viridiplantae</taxon>
        <taxon>Streptophyta</taxon>
        <taxon>Embryophyta</taxon>
        <taxon>Tracheophyta</taxon>
        <taxon>Spermatophyta</taxon>
        <taxon>Magnoliopsida</taxon>
        <taxon>eudicotyledons</taxon>
        <taxon>Gunneridae</taxon>
        <taxon>Pentapetalae</taxon>
        <taxon>Dilleniales</taxon>
        <taxon>Dilleniaceae</taxon>
        <taxon>Dillenia</taxon>
    </lineage>
</organism>
<dbReference type="PROSITE" id="PS50234">
    <property type="entry name" value="VWFA"/>
    <property type="match status" value="1"/>
</dbReference>
<gene>
    <name evidence="5" type="ORF">RJ641_010085</name>
</gene>
<dbReference type="SMART" id="SM00327">
    <property type="entry name" value="VWA"/>
    <property type="match status" value="1"/>
</dbReference>
<feature type="region of interest" description="Disordered" evidence="2">
    <location>
        <begin position="343"/>
        <end position="364"/>
    </location>
</feature>
<feature type="domain" description="RING-type" evidence="3">
    <location>
        <begin position="52"/>
        <end position="97"/>
    </location>
</feature>
<dbReference type="Gene3D" id="3.40.50.410">
    <property type="entry name" value="von Willebrand factor, type A domain"/>
    <property type="match status" value="1"/>
</dbReference>
<evidence type="ECO:0000256" key="2">
    <source>
        <dbReference type="SAM" id="MobiDB-lite"/>
    </source>
</evidence>
<dbReference type="InterPro" id="IPR057427">
    <property type="entry name" value="WAV3_C"/>
</dbReference>
<dbReference type="Proteomes" id="UP001370490">
    <property type="component" value="Unassembled WGS sequence"/>
</dbReference>
<dbReference type="CDD" id="cd01466">
    <property type="entry name" value="vWA_C3HC4_type"/>
    <property type="match status" value="1"/>
</dbReference>
<dbReference type="AlphaFoldDB" id="A0AAN8UXU8"/>
<dbReference type="InterPro" id="IPR001841">
    <property type="entry name" value="Znf_RING"/>
</dbReference>
<dbReference type="GO" id="GO:0008270">
    <property type="term" value="F:zinc ion binding"/>
    <property type="evidence" value="ECO:0007669"/>
    <property type="project" value="UniProtKB-KW"/>
</dbReference>
<evidence type="ECO:0000313" key="5">
    <source>
        <dbReference type="EMBL" id="KAK6923885.1"/>
    </source>
</evidence>
<dbReference type="InterPro" id="IPR036465">
    <property type="entry name" value="vWFA_dom_sf"/>
</dbReference>
<dbReference type="PANTHER" id="PTHR10579:SF59">
    <property type="entry name" value="E3 UBIQUITIN-PROTEIN LIGASE EDA40-RELATED"/>
    <property type="match status" value="1"/>
</dbReference>
<dbReference type="InterPro" id="IPR013083">
    <property type="entry name" value="Znf_RING/FYVE/PHD"/>
</dbReference>
<name>A0AAN8UXU8_9MAGN</name>
<feature type="domain" description="VWFA" evidence="4">
    <location>
        <begin position="237"/>
        <end position="346"/>
    </location>
</feature>
<evidence type="ECO:0000256" key="1">
    <source>
        <dbReference type="PROSITE-ProRule" id="PRU00175"/>
    </source>
</evidence>
<comment type="caution">
    <text evidence="5">The sequence shown here is derived from an EMBL/GenBank/DDBJ whole genome shotgun (WGS) entry which is preliminary data.</text>
</comment>
<dbReference type="InterPro" id="IPR051266">
    <property type="entry name" value="CLCR"/>
</dbReference>
<dbReference type="Pfam" id="PF25243">
    <property type="entry name" value="WAV3_C"/>
    <property type="match status" value="1"/>
</dbReference>